<keyword evidence="2 6" id="KW-0812">Transmembrane</keyword>
<evidence type="ECO:0000256" key="4">
    <source>
        <dbReference type="ARBA" id="ARBA00023136"/>
    </source>
</evidence>
<feature type="region of interest" description="Disordered" evidence="5">
    <location>
        <begin position="465"/>
        <end position="484"/>
    </location>
</feature>
<feature type="region of interest" description="Disordered" evidence="5">
    <location>
        <begin position="203"/>
        <end position="224"/>
    </location>
</feature>
<evidence type="ECO:0008006" key="9">
    <source>
        <dbReference type="Google" id="ProtNLM"/>
    </source>
</evidence>
<evidence type="ECO:0000256" key="2">
    <source>
        <dbReference type="ARBA" id="ARBA00022692"/>
    </source>
</evidence>
<dbReference type="PANTHER" id="PTHR23507:SF1">
    <property type="entry name" value="FI18259P1-RELATED"/>
    <property type="match status" value="1"/>
</dbReference>
<feature type="compositionally biased region" description="Pro residues" evidence="5">
    <location>
        <begin position="204"/>
        <end position="220"/>
    </location>
</feature>
<feature type="compositionally biased region" description="Low complexity" evidence="5">
    <location>
        <begin position="66"/>
        <end position="81"/>
    </location>
</feature>
<feature type="region of interest" description="Disordered" evidence="5">
    <location>
        <begin position="18"/>
        <end position="113"/>
    </location>
</feature>
<feature type="transmembrane region" description="Helical" evidence="6">
    <location>
        <begin position="604"/>
        <end position="627"/>
    </location>
</feature>
<evidence type="ECO:0000313" key="7">
    <source>
        <dbReference type="EMBL" id="GAT60723.1"/>
    </source>
</evidence>
<feature type="compositionally biased region" description="Basic and acidic residues" evidence="5">
    <location>
        <begin position="1007"/>
        <end position="1023"/>
    </location>
</feature>
<evidence type="ECO:0000256" key="3">
    <source>
        <dbReference type="ARBA" id="ARBA00022989"/>
    </source>
</evidence>
<feature type="compositionally biased region" description="Basic residues" evidence="5">
    <location>
        <begin position="992"/>
        <end position="1004"/>
    </location>
</feature>
<feature type="compositionally biased region" description="Acidic residues" evidence="5">
    <location>
        <begin position="466"/>
        <end position="481"/>
    </location>
</feature>
<feature type="compositionally biased region" description="Low complexity" evidence="5">
    <location>
        <begin position="148"/>
        <end position="161"/>
    </location>
</feature>
<dbReference type="Gene3D" id="1.20.1250.20">
    <property type="entry name" value="MFS general substrate transporter like domains"/>
    <property type="match status" value="1"/>
</dbReference>
<name>A0ABQ0MBN4_MYCCL</name>
<feature type="transmembrane region" description="Helical" evidence="6">
    <location>
        <begin position="963"/>
        <end position="981"/>
    </location>
</feature>
<protein>
    <recommendedName>
        <fullName evidence="9">MFS general substrate transporter</fullName>
    </recommendedName>
</protein>
<reference evidence="7" key="1">
    <citation type="submission" date="2014-09" db="EMBL/GenBank/DDBJ databases">
        <title>Genome sequence of the luminous mushroom Mycena chlorophos for searching fungal bioluminescence genes.</title>
        <authorList>
            <person name="Tanaka Y."/>
            <person name="Kasuga D."/>
            <person name="Oba Y."/>
            <person name="Hase S."/>
            <person name="Sato K."/>
            <person name="Oba Y."/>
            <person name="Sakakibara Y."/>
        </authorList>
    </citation>
    <scope>NUCLEOTIDE SEQUENCE</scope>
</reference>
<feature type="compositionally biased region" description="Basic and acidic residues" evidence="5">
    <location>
        <begin position="125"/>
        <end position="144"/>
    </location>
</feature>
<feature type="transmembrane region" description="Helical" evidence="6">
    <location>
        <begin position="504"/>
        <end position="523"/>
    </location>
</feature>
<feature type="region of interest" description="Disordered" evidence="5">
    <location>
        <begin position="676"/>
        <end position="697"/>
    </location>
</feature>
<feature type="transmembrane region" description="Helical" evidence="6">
    <location>
        <begin position="647"/>
        <end position="670"/>
    </location>
</feature>
<feature type="transmembrane region" description="Helical" evidence="6">
    <location>
        <begin position="928"/>
        <end position="951"/>
    </location>
</feature>
<feature type="region of interest" description="Disordered" evidence="5">
    <location>
        <begin position="125"/>
        <end position="182"/>
    </location>
</feature>
<feature type="compositionally biased region" description="Polar residues" evidence="5">
    <location>
        <begin position="1026"/>
        <end position="1035"/>
    </location>
</feature>
<dbReference type="SUPFAM" id="SSF103473">
    <property type="entry name" value="MFS general substrate transporter"/>
    <property type="match status" value="1"/>
</dbReference>
<dbReference type="Pfam" id="PF07690">
    <property type="entry name" value="MFS_1"/>
    <property type="match status" value="1"/>
</dbReference>
<gene>
    <name evidence="7" type="ORF">MCHLO_16830</name>
</gene>
<dbReference type="EMBL" id="DF849967">
    <property type="protein sequence ID" value="GAT60723.1"/>
    <property type="molecule type" value="Genomic_DNA"/>
</dbReference>
<proteinExistence type="predicted"/>
<organism evidence="7 8">
    <name type="scientific">Mycena chlorophos</name>
    <name type="common">Agaric fungus</name>
    <name type="synonym">Agaricus chlorophos</name>
    <dbReference type="NCBI Taxonomy" id="658473"/>
    <lineage>
        <taxon>Eukaryota</taxon>
        <taxon>Fungi</taxon>
        <taxon>Dikarya</taxon>
        <taxon>Basidiomycota</taxon>
        <taxon>Agaricomycotina</taxon>
        <taxon>Agaricomycetes</taxon>
        <taxon>Agaricomycetidae</taxon>
        <taxon>Agaricales</taxon>
        <taxon>Marasmiineae</taxon>
        <taxon>Mycenaceae</taxon>
        <taxon>Mycena</taxon>
    </lineage>
</organism>
<feature type="compositionally biased region" description="Low complexity" evidence="5">
    <location>
        <begin position="1037"/>
        <end position="1059"/>
    </location>
</feature>
<evidence type="ECO:0000256" key="1">
    <source>
        <dbReference type="ARBA" id="ARBA00004141"/>
    </source>
</evidence>
<feature type="region of interest" description="Disordered" evidence="5">
    <location>
        <begin position="992"/>
        <end position="1059"/>
    </location>
</feature>
<comment type="subcellular location">
    <subcellularLocation>
        <location evidence="1">Membrane</location>
        <topology evidence="1">Multi-pass membrane protein</topology>
    </subcellularLocation>
</comment>
<accession>A0ABQ0MBN4</accession>
<evidence type="ECO:0000313" key="8">
    <source>
        <dbReference type="Proteomes" id="UP000815677"/>
    </source>
</evidence>
<keyword evidence="4 6" id="KW-0472">Membrane</keyword>
<feature type="transmembrane region" description="Helical" evidence="6">
    <location>
        <begin position="771"/>
        <end position="792"/>
    </location>
</feature>
<evidence type="ECO:0000256" key="6">
    <source>
        <dbReference type="SAM" id="Phobius"/>
    </source>
</evidence>
<dbReference type="PANTHER" id="PTHR23507">
    <property type="entry name" value="ZGC:174356"/>
    <property type="match status" value="1"/>
</dbReference>
<feature type="transmembrane region" description="Helical" evidence="6">
    <location>
        <begin position="535"/>
        <end position="555"/>
    </location>
</feature>
<dbReference type="InterPro" id="IPR036259">
    <property type="entry name" value="MFS_trans_sf"/>
</dbReference>
<evidence type="ECO:0000256" key="5">
    <source>
        <dbReference type="SAM" id="MobiDB-lite"/>
    </source>
</evidence>
<feature type="transmembrane region" description="Helical" evidence="6">
    <location>
        <begin position="567"/>
        <end position="592"/>
    </location>
</feature>
<dbReference type="InterPro" id="IPR011701">
    <property type="entry name" value="MFS"/>
</dbReference>
<feature type="compositionally biased region" description="Polar residues" evidence="5">
    <location>
        <begin position="686"/>
        <end position="695"/>
    </location>
</feature>
<dbReference type="Proteomes" id="UP000815677">
    <property type="component" value="Unassembled WGS sequence"/>
</dbReference>
<keyword evidence="3 6" id="KW-1133">Transmembrane helix</keyword>
<sequence length="1059" mass="115096">MDQTRPASYYISTTATFALQPTHPTSPEPLMAQPARINVPSTSSHHRQPSPLSPTTPAVTGIVYPSADASSSQSQSGANGARPHGQTLRRTSKLLPQPKKSIDASEVDASAAGLDSLWETLRRQKELKEEKSKPKVKSLEDHRPATRSGDSSSPSPQPTSSLNVLRKSTKPSSPPPPTVAPSLAAQRRWLLEEFSERESIVPHALPPKPAAPPPPTPPPRTNGIQKKKSVLSFMTIPEKNQVIAIFDLREVDREAIRISHHVQQNEITVSWEMWECETWTESEQQCIVRQTVERLHFRILELADGVEWSDIYATMKAVACLAAPKARCRCYRLVSCHHLHPPTRVMSVPWEPTEAIEDPSVAVLTSPTRSRAPHSFPDESEPLLGHRPAKKPFYRPRPLWLVPFACIAALVRGMTLAPRVEVFSQLSCSRLHHQFNHTESMSLYPGLSPQSTLDPAEFWVIIDSPPAEDNDEPWSDEETEDDPRKIPSARCMADAGVQADAARLQTMFTTTMGLLSAVTTGWWGRYGERHGRTRVLTFSILGLLLTDLIFILSSTPSSPFSSHGHKLLMVAPIIEGLLGGWSTLQSAISAYLSDCTSSGSRALVFSRFTGVLFVGLGIGPTLGASLIRHPIPFLNSPPHPGQPNAATVTSVFWVAVGLQALNLLMILFVVPESTNKNNGKGKARDTSQAGPSTTEDAAPASKGFFSDFFSPLAIFLPVPMLVDGTVRKRKDWSLTLLASAMFAYMLSAGLYPVKYLYGGHVYGWGAEQLSYYISLLGSSRAVYLLVVLPFIIATLKPKPKTTTPGESTENATVKAQPTKSRLAKEIEFDLSLSRLSLCIEILACLAVVCTPSPMFKMHSATFAGLSSTDKSNSAFQSSQALFVFASWLQCMGSGAMPAVQSLALCILQARSLVSTDGEAAVNARTGTLFGALAVLQASGQMVLGPLFFGLIYSETVAVYPKTVFIAAAGSLFVALTALLLVRNPIAESKTRTRSMAKLSARRQRQISWEEEHRGRSRVSKDLRGYGSTNNSSPTLKASRSPVPPVASSSRSIPVGSSSS</sequence>
<feature type="transmembrane region" description="Helical" evidence="6">
    <location>
        <begin position="732"/>
        <end position="751"/>
    </location>
</feature>
<keyword evidence="8" id="KW-1185">Reference proteome</keyword>